<dbReference type="InterPro" id="IPR004360">
    <property type="entry name" value="Glyas_Fos-R_dOase_dom"/>
</dbReference>
<dbReference type="InterPro" id="IPR000335">
    <property type="entry name" value="Bleomycin-R"/>
</dbReference>
<dbReference type="InterPro" id="IPR037523">
    <property type="entry name" value="VOC_core"/>
</dbReference>
<feature type="domain" description="VOC" evidence="4">
    <location>
        <begin position="5"/>
        <end position="131"/>
    </location>
</feature>
<dbReference type="EMBL" id="LNQP01000026">
    <property type="protein sequence ID" value="KSU88229.1"/>
    <property type="molecule type" value="Genomic_DNA"/>
</dbReference>
<dbReference type="Gene3D" id="3.10.180.10">
    <property type="entry name" value="2,3-Dihydroxybiphenyl 1,2-Dioxygenase, domain 1"/>
    <property type="match status" value="1"/>
</dbReference>
<dbReference type="Pfam" id="PF00903">
    <property type="entry name" value="Glyoxalase"/>
    <property type="match status" value="1"/>
</dbReference>
<reference evidence="5 6" key="1">
    <citation type="submission" date="2015-11" db="EMBL/GenBank/DDBJ databases">
        <title>Bacillus caseinolyticus sp nov.</title>
        <authorList>
            <person name="Dastager S.G."/>
            <person name="Mawlankar R."/>
        </authorList>
    </citation>
    <scope>NUCLEOTIDE SEQUENCE [LARGE SCALE GENOMIC DNA]</scope>
    <source>
        <strain evidence="5 6">SGD-V-76</strain>
    </source>
</reference>
<evidence type="ECO:0000256" key="2">
    <source>
        <dbReference type="ARBA" id="ARBA00021572"/>
    </source>
</evidence>
<evidence type="ECO:0000256" key="3">
    <source>
        <dbReference type="ARBA" id="ARBA00023251"/>
    </source>
</evidence>
<keyword evidence="3" id="KW-0046">Antibiotic resistance</keyword>
<gene>
    <name evidence="5" type="ORF">AS180_08735</name>
</gene>
<dbReference type="GeneID" id="93682608"/>
<name>A0A0V8JMF8_9BACI</name>
<protein>
    <recommendedName>
        <fullName evidence="2">Bleomycin resistance protein</fullName>
    </recommendedName>
</protein>
<dbReference type="PROSITE" id="PS51819">
    <property type="entry name" value="VOC"/>
    <property type="match status" value="1"/>
</dbReference>
<comment type="similarity">
    <text evidence="1">Belongs to the bleomycin resistance protein family.</text>
</comment>
<evidence type="ECO:0000313" key="5">
    <source>
        <dbReference type="EMBL" id="KSU88229.1"/>
    </source>
</evidence>
<keyword evidence="6" id="KW-1185">Reference proteome</keyword>
<evidence type="ECO:0000313" key="6">
    <source>
        <dbReference type="Proteomes" id="UP000053681"/>
    </source>
</evidence>
<dbReference type="InterPro" id="IPR029068">
    <property type="entry name" value="Glyas_Bleomycin-R_OHBP_Dase"/>
</dbReference>
<dbReference type="RefSeq" id="WP_061784938.1">
    <property type="nucleotide sequence ID" value="NZ_KQ758642.1"/>
</dbReference>
<dbReference type="Proteomes" id="UP000053681">
    <property type="component" value="Unassembled WGS sequence"/>
</dbReference>
<dbReference type="CDD" id="cd08349">
    <property type="entry name" value="BLMA_like"/>
    <property type="match status" value="1"/>
</dbReference>
<accession>A0A0V8JMF8</accession>
<proteinExistence type="inferred from homology"/>
<evidence type="ECO:0000259" key="4">
    <source>
        <dbReference type="PROSITE" id="PS51819"/>
    </source>
</evidence>
<dbReference type="AlphaFoldDB" id="A0A0V8JMF8"/>
<comment type="caution">
    <text evidence="5">The sequence shown here is derived from an EMBL/GenBank/DDBJ whole genome shotgun (WGS) entry which is preliminary data.</text>
</comment>
<dbReference type="GO" id="GO:0046677">
    <property type="term" value="P:response to antibiotic"/>
    <property type="evidence" value="ECO:0007669"/>
    <property type="project" value="UniProtKB-KW"/>
</dbReference>
<dbReference type="SUPFAM" id="SSF54593">
    <property type="entry name" value="Glyoxalase/Bleomycin resistance protein/Dihydroxybiphenyl dioxygenase"/>
    <property type="match status" value="1"/>
</dbReference>
<organism evidence="5 6">
    <name type="scientific">Priestia veravalensis</name>
    <dbReference type="NCBI Taxonomy" id="1414648"/>
    <lineage>
        <taxon>Bacteria</taxon>
        <taxon>Bacillati</taxon>
        <taxon>Bacillota</taxon>
        <taxon>Bacilli</taxon>
        <taxon>Bacillales</taxon>
        <taxon>Bacillaceae</taxon>
        <taxon>Priestia</taxon>
    </lineage>
</organism>
<sequence>MLTGSKLTPELSVSNIEKSLNFYINLLTFKVKYERKEDKFAMLTLGGCEIMIEQVNGYWNTGELAYPFGRGINFQIMVDDAEFIYSRLKKYDYPIKYKLTESWYRVDDKLYGQQEFLVMDPDGYLLRLAEDIGKKAV</sequence>
<evidence type="ECO:0000256" key="1">
    <source>
        <dbReference type="ARBA" id="ARBA00011051"/>
    </source>
</evidence>